<dbReference type="EMBL" id="CP058649">
    <property type="protein sequence ID" value="QUI23828.1"/>
    <property type="molecule type" value="Genomic_DNA"/>
</dbReference>
<dbReference type="RefSeq" id="WP_212694515.1">
    <property type="nucleotide sequence ID" value="NZ_CP058649.1"/>
</dbReference>
<reference evidence="1" key="1">
    <citation type="submission" date="2020-07" db="EMBL/GenBank/DDBJ databases">
        <title>Vallitalea pronyensis genome.</title>
        <authorList>
            <person name="Postec A."/>
        </authorList>
    </citation>
    <scope>NUCLEOTIDE SEQUENCE</scope>
    <source>
        <strain evidence="1">FatNI3</strain>
    </source>
</reference>
<accession>A0A8J8MM70</accession>
<protein>
    <submittedName>
        <fullName evidence="1">DUF4489 domain-containing protein</fullName>
    </submittedName>
</protein>
<proteinExistence type="predicted"/>
<gene>
    <name evidence="1" type="ORF">HZI73_16680</name>
</gene>
<dbReference type="InterPro" id="IPR027972">
    <property type="entry name" value="DUF4489"/>
</dbReference>
<dbReference type="KEGG" id="vpy:HZI73_16680"/>
<evidence type="ECO:0000313" key="1">
    <source>
        <dbReference type="EMBL" id="QUI23828.1"/>
    </source>
</evidence>
<dbReference type="AlphaFoldDB" id="A0A8J8MM70"/>
<dbReference type="Proteomes" id="UP000683246">
    <property type="component" value="Chromosome"/>
</dbReference>
<dbReference type="Pfam" id="PF14879">
    <property type="entry name" value="DUF4489"/>
    <property type="match status" value="1"/>
</dbReference>
<evidence type="ECO:0000313" key="2">
    <source>
        <dbReference type="Proteomes" id="UP000683246"/>
    </source>
</evidence>
<name>A0A8J8MM70_9FIRM</name>
<organism evidence="1 2">
    <name type="scientific">Vallitalea pronyensis</name>
    <dbReference type="NCBI Taxonomy" id="1348613"/>
    <lineage>
        <taxon>Bacteria</taxon>
        <taxon>Bacillati</taxon>
        <taxon>Bacillota</taxon>
        <taxon>Clostridia</taxon>
        <taxon>Lachnospirales</taxon>
        <taxon>Vallitaleaceae</taxon>
        <taxon>Vallitalea</taxon>
    </lineage>
</organism>
<sequence length="188" mass="20847">MSSNRKARNCDKEYQDNGLDCCTKMTDCEPKKILLECGQNLESARFDLSSTTEQTFTLGRVIVDTSCLNKPEVKIEFSSIVFFQSSPGNSTGTTIELTFRLKRSCNNGEIETVLTRVYKKETQLSDNIVEEIISSEPFTISFCECLVCPGCCEYIMEVSGNPVNFANLGTAEVNNLSLGAFAQGRNCH</sequence>
<keyword evidence="2" id="KW-1185">Reference proteome</keyword>